<dbReference type="VEuPathDB" id="FungiDB:PGTG_17364"/>
<evidence type="ECO:0000313" key="2">
    <source>
        <dbReference type="EMBL" id="EFP91408.1"/>
    </source>
</evidence>
<evidence type="ECO:0000256" key="1">
    <source>
        <dbReference type="SAM" id="SignalP"/>
    </source>
</evidence>
<organism evidence="2 3">
    <name type="scientific">Puccinia graminis f. sp. tritici (strain CRL 75-36-700-3 / race SCCL)</name>
    <name type="common">Black stem rust fungus</name>
    <dbReference type="NCBI Taxonomy" id="418459"/>
    <lineage>
        <taxon>Eukaryota</taxon>
        <taxon>Fungi</taxon>
        <taxon>Dikarya</taxon>
        <taxon>Basidiomycota</taxon>
        <taxon>Pucciniomycotina</taxon>
        <taxon>Pucciniomycetes</taxon>
        <taxon>Pucciniales</taxon>
        <taxon>Pucciniaceae</taxon>
        <taxon>Puccinia</taxon>
    </lineage>
</organism>
<keyword evidence="3" id="KW-1185">Reference proteome</keyword>
<dbReference type="HOGENOM" id="CLU_1759731_0_0_1"/>
<dbReference type="AlphaFoldDB" id="E3L4D3"/>
<evidence type="ECO:0000313" key="3">
    <source>
        <dbReference type="Proteomes" id="UP000008783"/>
    </source>
</evidence>
<dbReference type="Proteomes" id="UP000008783">
    <property type="component" value="Unassembled WGS sequence"/>
</dbReference>
<accession>E3L4D3</accession>
<proteinExistence type="predicted"/>
<gene>
    <name evidence="2" type="ORF">PGTG_17364</name>
</gene>
<sequence length="148" mass="15979">MASVARRVLLLASLSLTVKICVGLSKIEKAHKPCKIIGSGTSFEGTHQTTFLLILSGALTSGSCRWGHGLQKHNMDTPLKGAAGKHIIIQGCFKACLGSLIHTNSDVRCNLQVLVVVVNQVLQKDFHQRTTANQPRCGRCSNEKQSES</sequence>
<dbReference type="KEGG" id="pgr:PGTG_17364"/>
<reference evidence="3" key="2">
    <citation type="journal article" date="2011" name="Proc. Natl. Acad. Sci. U.S.A.">
        <title>Obligate biotrophy features unraveled by the genomic analysis of rust fungi.</title>
        <authorList>
            <person name="Duplessis S."/>
            <person name="Cuomo C.A."/>
            <person name="Lin Y.-C."/>
            <person name="Aerts A."/>
            <person name="Tisserant E."/>
            <person name="Veneault-Fourrey C."/>
            <person name="Joly D.L."/>
            <person name="Hacquard S."/>
            <person name="Amselem J."/>
            <person name="Cantarel B.L."/>
            <person name="Chiu R."/>
            <person name="Coutinho P.M."/>
            <person name="Feau N."/>
            <person name="Field M."/>
            <person name="Frey P."/>
            <person name="Gelhaye E."/>
            <person name="Goldberg J."/>
            <person name="Grabherr M.G."/>
            <person name="Kodira C.D."/>
            <person name="Kohler A."/>
            <person name="Kuees U."/>
            <person name="Lindquist E.A."/>
            <person name="Lucas S.M."/>
            <person name="Mago R."/>
            <person name="Mauceli E."/>
            <person name="Morin E."/>
            <person name="Murat C."/>
            <person name="Pangilinan J.L."/>
            <person name="Park R."/>
            <person name="Pearson M."/>
            <person name="Quesneville H."/>
            <person name="Rouhier N."/>
            <person name="Sakthikumar S."/>
            <person name="Salamov A.A."/>
            <person name="Schmutz J."/>
            <person name="Selles B."/>
            <person name="Shapiro H."/>
            <person name="Tanguay P."/>
            <person name="Tuskan G.A."/>
            <person name="Henrissat B."/>
            <person name="Van de Peer Y."/>
            <person name="Rouze P."/>
            <person name="Ellis J.G."/>
            <person name="Dodds P.N."/>
            <person name="Schein J.E."/>
            <person name="Zhong S."/>
            <person name="Hamelin R.C."/>
            <person name="Grigoriev I.V."/>
            <person name="Szabo L.J."/>
            <person name="Martin F."/>
        </authorList>
    </citation>
    <scope>NUCLEOTIDE SEQUENCE [LARGE SCALE GENOMIC DNA]</scope>
    <source>
        <strain evidence="3">CRL 75-36-700-3 / race SCCL</strain>
    </source>
</reference>
<dbReference type="InParanoid" id="E3L4D3"/>
<protein>
    <submittedName>
        <fullName evidence="2">Uncharacterized protein</fullName>
    </submittedName>
</protein>
<feature type="chain" id="PRO_5003174381" evidence="1">
    <location>
        <begin position="24"/>
        <end position="148"/>
    </location>
</feature>
<keyword evidence="1" id="KW-0732">Signal</keyword>
<name>E3L4D3_PUCGT</name>
<dbReference type="GeneID" id="10529322"/>
<feature type="signal peptide" evidence="1">
    <location>
        <begin position="1"/>
        <end position="23"/>
    </location>
</feature>
<dbReference type="RefSeq" id="XP_003335827.1">
    <property type="nucleotide sequence ID" value="XM_003335779.1"/>
</dbReference>
<dbReference type="EMBL" id="DS178346">
    <property type="protein sequence ID" value="EFP91408.1"/>
    <property type="molecule type" value="Genomic_DNA"/>
</dbReference>
<reference key="1">
    <citation type="submission" date="2007-01" db="EMBL/GenBank/DDBJ databases">
        <title>The Genome Sequence of Puccinia graminis f. sp. tritici Strain CRL 75-36-700-3.</title>
        <authorList>
            <consortium name="The Broad Institute Genome Sequencing Platform"/>
            <person name="Birren B."/>
            <person name="Lander E."/>
            <person name="Galagan J."/>
            <person name="Nusbaum C."/>
            <person name="Devon K."/>
            <person name="Cuomo C."/>
            <person name="Jaffe D."/>
            <person name="Butler J."/>
            <person name="Alvarez P."/>
            <person name="Gnerre S."/>
            <person name="Grabherr M."/>
            <person name="Mauceli E."/>
            <person name="Brockman W."/>
            <person name="Young S."/>
            <person name="LaButti K."/>
            <person name="Sykes S."/>
            <person name="DeCaprio D."/>
            <person name="Crawford M."/>
            <person name="Koehrsen M."/>
            <person name="Engels R."/>
            <person name="Montgomery P."/>
            <person name="Pearson M."/>
            <person name="Howarth C."/>
            <person name="Larson L."/>
            <person name="White J."/>
            <person name="Zeng Q."/>
            <person name="Kodira C."/>
            <person name="Yandava C."/>
            <person name="Alvarado L."/>
            <person name="O'Leary S."/>
            <person name="Szabo L."/>
            <person name="Dean R."/>
            <person name="Schein J."/>
        </authorList>
    </citation>
    <scope>NUCLEOTIDE SEQUENCE</scope>
    <source>
        <strain>CRL 75-36-700-3</strain>
    </source>
</reference>